<dbReference type="EMBL" id="QPFP01000429">
    <property type="protein sequence ID" value="TEB12676.1"/>
    <property type="molecule type" value="Genomic_DNA"/>
</dbReference>
<keyword evidence="3" id="KW-1185">Reference proteome</keyword>
<evidence type="ECO:0000313" key="3">
    <source>
        <dbReference type="Proteomes" id="UP000298030"/>
    </source>
</evidence>
<proteinExistence type="predicted"/>
<sequence>MTRPSSFSQRLTTKFCNSLNLLLTLRFVATLFTSGQRQDYAIHRRGRSSRAVQVDRGSLPPSRLSNRTQPFRNMAGFYTEFELGLELDSVEVRGILLYNGQEWGRVIFDFLGIRLEWKTHGHHYILPYAMPRYPCLIYPPSSERFNARRSLV</sequence>
<comment type="caution">
    <text evidence="2">The sequence shown here is derived from an EMBL/GenBank/DDBJ whole genome shotgun (WGS) entry which is preliminary data.</text>
</comment>
<accession>A0A4Y7RVA7</accession>
<protein>
    <submittedName>
        <fullName evidence="2">Uncharacterized protein</fullName>
    </submittedName>
</protein>
<keyword evidence="1" id="KW-0732">Signal</keyword>
<dbReference type="AlphaFoldDB" id="A0A4Y7RVA7"/>
<organism evidence="2 3">
    <name type="scientific">Coprinellus micaceus</name>
    <name type="common">Glistening ink-cap mushroom</name>
    <name type="synonym">Coprinus micaceus</name>
    <dbReference type="NCBI Taxonomy" id="71717"/>
    <lineage>
        <taxon>Eukaryota</taxon>
        <taxon>Fungi</taxon>
        <taxon>Dikarya</taxon>
        <taxon>Basidiomycota</taxon>
        <taxon>Agaricomycotina</taxon>
        <taxon>Agaricomycetes</taxon>
        <taxon>Agaricomycetidae</taxon>
        <taxon>Agaricales</taxon>
        <taxon>Agaricineae</taxon>
        <taxon>Psathyrellaceae</taxon>
        <taxon>Coprinellus</taxon>
    </lineage>
</organism>
<dbReference type="Proteomes" id="UP000298030">
    <property type="component" value="Unassembled WGS sequence"/>
</dbReference>
<gene>
    <name evidence="2" type="ORF">FA13DRAFT_967888</name>
</gene>
<evidence type="ECO:0000313" key="2">
    <source>
        <dbReference type="EMBL" id="TEB12676.1"/>
    </source>
</evidence>
<feature type="chain" id="PRO_5021459460" evidence="1">
    <location>
        <begin position="31"/>
        <end position="152"/>
    </location>
</feature>
<dbReference type="STRING" id="71717.A0A4Y7RVA7"/>
<reference evidence="2 3" key="1">
    <citation type="journal article" date="2019" name="Nat. Ecol. Evol.">
        <title>Megaphylogeny resolves global patterns of mushroom evolution.</title>
        <authorList>
            <person name="Varga T."/>
            <person name="Krizsan K."/>
            <person name="Foldi C."/>
            <person name="Dima B."/>
            <person name="Sanchez-Garcia M."/>
            <person name="Sanchez-Ramirez S."/>
            <person name="Szollosi G.J."/>
            <person name="Szarkandi J.G."/>
            <person name="Papp V."/>
            <person name="Albert L."/>
            <person name="Andreopoulos W."/>
            <person name="Angelini C."/>
            <person name="Antonin V."/>
            <person name="Barry K.W."/>
            <person name="Bougher N.L."/>
            <person name="Buchanan P."/>
            <person name="Buyck B."/>
            <person name="Bense V."/>
            <person name="Catcheside P."/>
            <person name="Chovatia M."/>
            <person name="Cooper J."/>
            <person name="Damon W."/>
            <person name="Desjardin D."/>
            <person name="Finy P."/>
            <person name="Geml J."/>
            <person name="Haridas S."/>
            <person name="Hughes K."/>
            <person name="Justo A."/>
            <person name="Karasinski D."/>
            <person name="Kautmanova I."/>
            <person name="Kiss B."/>
            <person name="Kocsube S."/>
            <person name="Kotiranta H."/>
            <person name="LaButti K.M."/>
            <person name="Lechner B.E."/>
            <person name="Liimatainen K."/>
            <person name="Lipzen A."/>
            <person name="Lukacs Z."/>
            <person name="Mihaltcheva S."/>
            <person name="Morgado L.N."/>
            <person name="Niskanen T."/>
            <person name="Noordeloos M.E."/>
            <person name="Ohm R.A."/>
            <person name="Ortiz-Santana B."/>
            <person name="Ovrebo C."/>
            <person name="Racz N."/>
            <person name="Riley R."/>
            <person name="Savchenko A."/>
            <person name="Shiryaev A."/>
            <person name="Soop K."/>
            <person name="Spirin V."/>
            <person name="Szebenyi C."/>
            <person name="Tomsovsky M."/>
            <person name="Tulloss R.E."/>
            <person name="Uehling J."/>
            <person name="Grigoriev I.V."/>
            <person name="Vagvolgyi C."/>
            <person name="Papp T."/>
            <person name="Martin F.M."/>
            <person name="Miettinen O."/>
            <person name="Hibbett D.S."/>
            <person name="Nagy L.G."/>
        </authorList>
    </citation>
    <scope>NUCLEOTIDE SEQUENCE [LARGE SCALE GENOMIC DNA]</scope>
    <source>
        <strain evidence="2 3">FP101781</strain>
    </source>
</reference>
<feature type="signal peptide" evidence="1">
    <location>
        <begin position="1"/>
        <end position="30"/>
    </location>
</feature>
<evidence type="ECO:0000256" key="1">
    <source>
        <dbReference type="SAM" id="SignalP"/>
    </source>
</evidence>
<name>A0A4Y7RVA7_COPMI</name>
<dbReference type="OrthoDB" id="2963168at2759"/>